<evidence type="ECO:0000313" key="1">
    <source>
        <dbReference type="EMBL" id="MCD7470278.1"/>
    </source>
</evidence>
<protein>
    <submittedName>
        <fullName evidence="1">Uncharacterized protein</fullName>
    </submittedName>
</protein>
<organism evidence="1 2">
    <name type="scientific">Datura stramonium</name>
    <name type="common">Jimsonweed</name>
    <name type="synonym">Common thornapple</name>
    <dbReference type="NCBI Taxonomy" id="4076"/>
    <lineage>
        <taxon>Eukaryota</taxon>
        <taxon>Viridiplantae</taxon>
        <taxon>Streptophyta</taxon>
        <taxon>Embryophyta</taxon>
        <taxon>Tracheophyta</taxon>
        <taxon>Spermatophyta</taxon>
        <taxon>Magnoliopsida</taxon>
        <taxon>eudicotyledons</taxon>
        <taxon>Gunneridae</taxon>
        <taxon>Pentapetalae</taxon>
        <taxon>asterids</taxon>
        <taxon>lamiids</taxon>
        <taxon>Solanales</taxon>
        <taxon>Solanaceae</taxon>
        <taxon>Solanoideae</taxon>
        <taxon>Datureae</taxon>
        <taxon>Datura</taxon>
    </lineage>
</organism>
<dbReference type="Proteomes" id="UP000823775">
    <property type="component" value="Unassembled WGS sequence"/>
</dbReference>
<accession>A0ABS8TGL2</accession>
<comment type="caution">
    <text evidence="1">The sequence shown here is derived from an EMBL/GenBank/DDBJ whole genome shotgun (WGS) entry which is preliminary data.</text>
</comment>
<proteinExistence type="predicted"/>
<dbReference type="EMBL" id="JACEIK010001546">
    <property type="protein sequence ID" value="MCD7470278.1"/>
    <property type="molecule type" value="Genomic_DNA"/>
</dbReference>
<sequence>MIIFHYSSSIKSSPSESERSNDSLEVLTGHREQSLDGFQKGVKIGFNGRVERLTDTSNDSCQVPLGRILETMKGVSGGDERERQGWLATNGYNGSLHRRMTDAIHVPSKLFTRSQARELQDP</sequence>
<keyword evidence="2" id="KW-1185">Reference proteome</keyword>
<evidence type="ECO:0000313" key="2">
    <source>
        <dbReference type="Proteomes" id="UP000823775"/>
    </source>
</evidence>
<name>A0ABS8TGL2_DATST</name>
<gene>
    <name evidence="1" type="ORF">HAX54_010007</name>
</gene>
<reference evidence="1 2" key="1">
    <citation type="journal article" date="2021" name="BMC Genomics">
        <title>Datura genome reveals duplications of psychoactive alkaloid biosynthetic genes and high mutation rate following tissue culture.</title>
        <authorList>
            <person name="Rajewski A."/>
            <person name="Carter-House D."/>
            <person name="Stajich J."/>
            <person name="Litt A."/>
        </authorList>
    </citation>
    <scope>NUCLEOTIDE SEQUENCE [LARGE SCALE GENOMIC DNA]</scope>
    <source>
        <strain evidence="1">AR-01</strain>
    </source>
</reference>